<proteinExistence type="inferred from homology"/>
<dbReference type="InterPro" id="IPR033870">
    <property type="entry name" value="FatB"/>
</dbReference>
<dbReference type="RefSeq" id="WP_115171359.1">
    <property type="nucleotide sequence ID" value="NZ_UGYW01000002.1"/>
</dbReference>
<evidence type="ECO:0000256" key="2">
    <source>
        <dbReference type="ARBA" id="ARBA00008814"/>
    </source>
</evidence>
<keyword evidence="4" id="KW-0408">Iron</keyword>
<dbReference type="Pfam" id="PF01497">
    <property type="entry name" value="Peripla_BP_2"/>
    <property type="match status" value="1"/>
</dbReference>
<dbReference type="InterPro" id="IPR002491">
    <property type="entry name" value="ABC_transptr_periplasmic_BD"/>
</dbReference>
<comment type="subcellular location">
    <subcellularLocation>
        <location evidence="1">Cell envelope</location>
    </subcellularLocation>
</comment>
<evidence type="ECO:0000256" key="5">
    <source>
        <dbReference type="ARBA" id="ARBA00022729"/>
    </source>
</evidence>
<reference evidence="7 8" key="1">
    <citation type="submission" date="2018-06" db="EMBL/GenBank/DDBJ databases">
        <authorList>
            <consortium name="Pathogen Informatics"/>
            <person name="Doyle S."/>
        </authorList>
    </citation>
    <scope>NUCLEOTIDE SEQUENCE [LARGE SCALE GENOMIC DNA]</scope>
    <source>
        <strain evidence="7 8">NCTC11388</strain>
    </source>
</reference>
<evidence type="ECO:0000256" key="3">
    <source>
        <dbReference type="ARBA" id="ARBA00022448"/>
    </source>
</evidence>
<keyword evidence="3" id="KW-0813">Transport</keyword>
<keyword evidence="4" id="KW-0406">Ion transport</keyword>
<dbReference type="CDD" id="cd01140">
    <property type="entry name" value="FatB"/>
    <property type="match status" value="1"/>
</dbReference>
<protein>
    <submittedName>
        <fullName evidence="7">Uncharacterized ABC transporter solute-binding protein yclQ</fullName>
    </submittedName>
</protein>
<dbReference type="Gene3D" id="3.40.50.1980">
    <property type="entry name" value="Nitrogenase molybdenum iron protein domain"/>
    <property type="match status" value="2"/>
</dbReference>
<dbReference type="PROSITE" id="PS51257">
    <property type="entry name" value="PROKAR_LIPOPROTEIN"/>
    <property type="match status" value="1"/>
</dbReference>
<comment type="similarity">
    <text evidence="2">Belongs to the bacterial solute-binding protein 8 family.</text>
</comment>
<dbReference type="SUPFAM" id="SSF53807">
    <property type="entry name" value="Helical backbone' metal receptor"/>
    <property type="match status" value="1"/>
</dbReference>
<sequence>MNKLIKNISCIILLAVAASCNSSKKNDGTATDSITVEHKLGKAQVVASPSHIVVFDIGALETLDQLGIPVAGVPKDNIPDHLIKYKNNEAVANVGSVKEPNYEKINALNPDLILISSRQEKFYDELNKIAPTVFVGVDDKDYMTSFRKNTLLIGQLVGKEAEAKSKLDAIDEKLKTAQGQLKGDDHKALIILHNNGRFSAYGKGSRFGFIHDVLGVKPAQEQLEVAIHGQKISNEFIAETNPDYLFIIDRNAVVAGKAGNKSEIENKLIQQTNAYKNGKLIYLNPQIWYLSGGGITSTDMMIDEIIKALK</sequence>
<gene>
    <name evidence="7" type="primary">yclQ</name>
    <name evidence="7" type="ORF">NCTC11388_03996</name>
</gene>
<dbReference type="GO" id="GO:1901678">
    <property type="term" value="P:iron coordination entity transport"/>
    <property type="evidence" value="ECO:0007669"/>
    <property type="project" value="UniProtKB-ARBA"/>
</dbReference>
<dbReference type="AlphaFoldDB" id="A0A380CQY7"/>
<evidence type="ECO:0000313" key="8">
    <source>
        <dbReference type="Proteomes" id="UP000254893"/>
    </source>
</evidence>
<dbReference type="InterPro" id="IPR051313">
    <property type="entry name" value="Bact_iron-sidero_bind"/>
</dbReference>
<evidence type="ECO:0000259" key="6">
    <source>
        <dbReference type="PROSITE" id="PS50983"/>
    </source>
</evidence>
<organism evidence="7 8">
    <name type="scientific">Sphingobacterium spiritivorum</name>
    <name type="common">Flavobacterium spiritivorum</name>
    <dbReference type="NCBI Taxonomy" id="258"/>
    <lineage>
        <taxon>Bacteria</taxon>
        <taxon>Pseudomonadati</taxon>
        <taxon>Bacteroidota</taxon>
        <taxon>Sphingobacteriia</taxon>
        <taxon>Sphingobacteriales</taxon>
        <taxon>Sphingobacteriaceae</taxon>
        <taxon>Sphingobacterium</taxon>
    </lineage>
</organism>
<keyword evidence="5" id="KW-0732">Signal</keyword>
<dbReference type="PROSITE" id="PS50983">
    <property type="entry name" value="FE_B12_PBP"/>
    <property type="match status" value="1"/>
</dbReference>
<keyword evidence="4" id="KW-0410">Iron transport</keyword>
<dbReference type="PANTHER" id="PTHR30532:SF28">
    <property type="entry name" value="PETROBACTIN-BINDING PROTEIN YCLQ"/>
    <property type="match status" value="1"/>
</dbReference>
<dbReference type="Proteomes" id="UP000254893">
    <property type="component" value="Unassembled WGS sequence"/>
</dbReference>
<evidence type="ECO:0000256" key="4">
    <source>
        <dbReference type="ARBA" id="ARBA00022496"/>
    </source>
</evidence>
<dbReference type="PANTHER" id="PTHR30532">
    <property type="entry name" value="IRON III DICITRATE-BINDING PERIPLASMIC PROTEIN"/>
    <property type="match status" value="1"/>
</dbReference>
<dbReference type="EMBL" id="UGYW01000002">
    <property type="protein sequence ID" value="SUJ26658.1"/>
    <property type="molecule type" value="Genomic_DNA"/>
</dbReference>
<evidence type="ECO:0000256" key="1">
    <source>
        <dbReference type="ARBA" id="ARBA00004196"/>
    </source>
</evidence>
<dbReference type="GO" id="GO:0030288">
    <property type="term" value="C:outer membrane-bounded periplasmic space"/>
    <property type="evidence" value="ECO:0007669"/>
    <property type="project" value="TreeGrafter"/>
</dbReference>
<accession>A0A380CQY7</accession>
<feature type="domain" description="Fe/B12 periplasmic-binding" evidence="6">
    <location>
        <begin position="51"/>
        <end position="310"/>
    </location>
</feature>
<name>A0A380CQY7_SPHSI</name>
<evidence type="ECO:0000313" key="7">
    <source>
        <dbReference type="EMBL" id="SUJ26658.1"/>
    </source>
</evidence>